<sequence length="366" mass="41310">MLLKFSLEPSQLTTWLDTWLHANLPTWAALTIEFVLIGIVLLTLYAVLALILIYVERKITAFFQARLGPNRVGKYGLVQSVADMVKILLKEIIHVKQSDRFLFFTAPFFMIVASMLTFGALPFGQGLQVVDFNIGVFYVIAVSSLGIIGVLLAGWSSNNKYSMIGAMRSGAQFISYELSAGFALMTVVVLSGTMSFSQIIQGQTYLHQWNIIAGHVPAFIAFIIYLISGHAETNRGPFDLPEAESELTAGYHTEYSGLQFGFFYLAEYLNMFIVAGIAATVFLGGWMPIQIEGWDGFNQIMNYIPSFMWFFMKAGFLVFLSLWVRWTFPRLRIDQLLNLEWKYLLPINMVNILLMVAMVLLGWTLK</sequence>
<feature type="transmembrane region" description="Helical" evidence="5">
    <location>
        <begin position="101"/>
        <end position="123"/>
    </location>
</feature>
<feature type="transmembrane region" description="Helical" evidence="5">
    <location>
        <begin position="268"/>
        <end position="287"/>
    </location>
</feature>
<evidence type="ECO:0000256" key="2">
    <source>
        <dbReference type="ARBA" id="ARBA00022692"/>
    </source>
</evidence>
<keyword evidence="5" id="KW-0830">Ubiquinone</keyword>
<dbReference type="GO" id="GO:0005886">
    <property type="term" value="C:plasma membrane"/>
    <property type="evidence" value="ECO:0007669"/>
    <property type="project" value="UniProtKB-SubCell"/>
</dbReference>
<dbReference type="HAMAP" id="MF_01350">
    <property type="entry name" value="NDH1_NuoH"/>
    <property type="match status" value="1"/>
</dbReference>
<keyword evidence="5" id="KW-0874">Quinone</keyword>
<evidence type="ECO:0000256" key="5">
    <source>
        <dbReference type="HAMAP-Rule" id="MF_01350"/>
    </source>
</evidence>
<keyword evidence="3 5" id="KW-1133">Transmembrane helix</keyword>
<keyword evidence="5 6" id="KW-0520">NAD</keyword>
<dbReference type="PROSITE" id="PS00668">
    <property type="entry name" value="COMPLEX1_ND1_2"/>
    <property type="match status" value="1"/>
</dbReference>
<feature type="transmembrane region" description="Helical" evidence="5">
    <location>
        <begin position="206"/>
        <end position="227"/>
    </location>
</feature>
<evidence type="ECO:0000256" key="6">
    <source>
        <dbReference type="RuleBase" id="RU000471"/>
    </source>
</evidence>
<dbReference type="GO" id="GO:0003954">
    <property type="term" value="F:NADH dehydrogenase activity"/>
    <property type="evidence" value="ECO:0007669"/>
    <property type="project" value="TreeGrafter"/>
</dbReference>
<dbReference type="EMBL" id="FLUM01000001">
    <property type="protein sequence ID" value="SBV96908.1"/>
    <property type="molecule type" value="Genomic_DNA"/>
</dbReference>
<dbReference type="RefSeq" id="WP_296940023.1">
    <property type="nucleotide sequence ID" value="NZ_LT599032.1"/>
</dbReference>
<protein>
    <recommendedName>
        <fullName evidence="5">NADH-quinone oxidoreductase subunit H</fullName>
        <ecNumber evidence="5">7.1.1.-</ecNumber>
    </recommendedName>
    <alternativeName>
        <fullName evidence="5">NADH dehydrogenase I subunit H</fullName>
    </alternativeName>
    <alternativeName>
        <fullName evidence="5">NDH-1 subunit H</fullName>
    </alternativeName>
</protein>
<keyword evidence="5" id="KW-1278">Translocase</keyword>
<evidence type="ECO:0000313" key="7">
    <source>
        <dbReference type="EMBL" id="SBV96908.1"/>
    </source>
</evidence>
<keyword evidence="4 5" id="KW-0472">Membrane</keyword>
<dbReference type="GO" id="GO:0009060">
    <property type="term" value="P:aerobic respiration"/>
    <property type="evidence" value="ECO:0007669"/>
    <property type="project" value="TreeGrafter"/>
</dbReference>
<feature type="transmembrane region" description="Helical" evidence="5">
    <location>
        <begin position="345"/>
        <end position="365"/>
    </location>
</feature>
<dbReference type="AlphaFoldDB" id="A0A212JBW6"/>
<dbReference type="InterPro" id="IPR001694">
    <property type="entry name" value="NADH_UbQ_OxRdtase_su1/FPO"/>
</dbReference>
<comment type="catalytic activity">
    <reaction evidence="5">
        <text>a quinone + NADH + 5 H(+)(in) = a quinol + NAD(+) + 4 H(+)(out)</text>
        <dbReference type="Rhea" id="RHEA:57888"/>
        <dbReference type="ChEBI" id="CHEBI:15378"/>
        <dbReference type="ChEBI" id="CHEBI:24646"/>
        <dbReference type="ChEBI" id="CHEBI:57540"/>
        <dbReference type="ChEBI" id="CHEBI:57945"/>
        <dbReference type="ChEBI" id="CHEBI:132124"/>
    </reaction>
</comment>
<evidence type="ECO:0000256" key="3">
    <source>
        <dbReference type="ARBA" id="ARBA00022989"/>
    </source>
</evidence>
<feature type="transmembrane region" description="Helical" evidence="5">
    <location>
        <begin position="27"/>
        <end position="55"/>
    </location>
</feature>
<comment type="subcellular location">
    <subcellularLocation>
        <location evidence="5 6">Cell membrane</location>
        <topology evidence="5 6">Multi-pass membrane protein</topology>
    </subcellularLocation>
    <subcellularLocation>
        <location evidence="1">Membrane</location>
        <topology evidence="1">Multi-pass membrane protein</topology>
    </subcellularLocation>
</comment>
<dbReference type="PANTHER" id="PTHR11432">
    <property type="entry name" value="NADH DEHYDROGENASE SUBUNIT 1"/>
    <property type="match status" value="1"/>
</dbReference>
<evidence type="ECO:0000256" key="1">
    <source>
        <dbReference type="ARBA" id="ARBA00004141"/>
    </source>
</evidence>
<gene>
    <name evidence="5 7" type="primary">nuoH</name>
    <name evidence="7" type="ORF">KL86DYS1_11772</name>
</gene>
<dbReference type="InterPro" id="IPR018086">
    <property type="entry name" value="NADH_UbQ_OxRdtase_su1_CS"/>
</dbReference>
<dbReference type="GO" id="GO:0048038">
    <property type="term" value="F:quinone binding"/>
    <property type="evidence" value="ECO:0007669"/>
    <property type="project" value="UniProtKB-KW"/>
</dbReference>
<dbReference type="GO" id="GO:0016655">
    <property type="term" value="F:oxidoreductase activity, acting on NAD(P)H, quinone or similar compound as acceptor"/>
    <property type="evidence" value="ECO:0007669"/>
    <property type="project" value="UniProtKB-UniRule"/>
</dbReference>
<keyword evidence="5" id="KW-1003">Cell membrane</keyword>
<organism evidence="7">
    <name type="scientific">uncultured Dysgonomonas sp</name>
    <dbReference type="NCBI Taxonomy" id="206096"/>
    <lineage>
        <taxon>Bacteria</taxon>
        <taxon>Pseudomonadati</taxon>
        <taxon>Bacteroidota</taxon>
        <taxon>Bacteroidia</taxon>
        <taxon>Bacteroidales</taxon>
        <taxon>Dysgonomonadaceae</taxon>
        <taxon>Dysgonomonas</taxon>
        <taxon>environmental samples</taxon>
    </lineage>
</organism>
<dbReference type="Pfam" id="PF00146">
    <property type="entry name" value="NADHdh"/>
    <property type="match status" value="1"/>
</dbReference>
<feature type="transmembrane region" description="Helical" evidence="5">
    <location>
        <begin position="176"/>
        <end position="200"/>
    </location>
</feature>
<keyword evidence="7" id="KW-0560">Oxidoreductase</keyword>
<name>A0A212JBW6_9BACT</name>
<dbReference type="PANTHER" id="PTHR11432:SF3">
    <property type="entry name" value="NADH-UBIQUINONE OXIDOREDUCTASE CHAIN 1"/>
    <property type="match status" value="1"/>
</dbReference>
<dbReference type="NCBIfam" id="NF004741">
    <property type="entry name" value="PRK06076.1-2"/>
    <property type="match status" value="1"/>
</dbReference>
<comment type="subunit">
    <text evidence="5">NDH-1 is composed of 14 different subunits. Subunits NuoA, H, J, K, L, M, N constitute the membrane sector of the complex.</text>
</comment>
<accession>A0A212JBW6</accession>
<feature type="transmembrane region" description="Helical" evidence="5">
    <location>
        <begin position="307"/>
        <end position="324"/>
    </location>
</feature>
<reference evidence="7" key="1">
    <citation type="submission" date="2016-04" db="EMBL/GenBank/DDBJ databases">
        <authorList>
            <person name="Evans L.H."/>
            <person name="Alamgir A."/>
            <person name="Owens N."/>
            <person name="Weber N.D."/>
            <person name="Virtaneva K."/>
            <person name="Barbian K."/>
            <person name="Babar A."/>
            <person name="Rosenke K."/>
        </authorList>
    </citation>
    <scope>NUCLEOTIDE SEQUENCE</scope>
    <source>
        <strain evidence="7">86-1</strain>
    </source>
</reference>
<keyword evidence="2 5" id="KW-0812">Transmembrane</keyword>
<feature type="transmembrane region" description="Helical" evidence="5">
    <location>
        <begin position="135"/>
        <end position="155"/>
    </location>
</feature>
<dbReference type="PROSITE" id="PS00667">
    <property type="entry name" value="COMPLEX1_ND1_1"/>
    <property type="match status" value="1"/>
</dbReference>
<comment type="similarity">
    <text evidence="5 6">Belongs to the complex I subunit 1 family.</text>
</comment>
<comment type="function">
    <text evidence="5">NDH-1 shuttles electrons from NADH, via FMN and iron-sulfur (Fe-S) centers, to quinones in the respiratory chain. The immediate electron acceptor for the enzyme in this species is believed to be ubiquinone. Couples the redox reaction to proton translocation (for every two electrons transferred, four hydrogen ions are translocated across the cytoplasmic membrane), and thus conserves the redox energy in a proton gradient. This subunit may bind ubiquinone.</text>
</comment>
<evidence type="ECO:0000256" key="4">
    <source>
        <dbReference type="ARBA" id="ARBA00023136"/>
    </source>
</evidence>
<proteinExistence type="inferred from homology"/>
<dbReference type="EC" id="7.1.1.-" evidence="5"/>